<evidence type="ECO:0000256" key="1">
    <source>
        <dbReference type="ARBA" id="ARBA00001412"/>
    </source>
</evidence>
<comment type="similarity">
    <text evidence="2 8">Belongs to the glycosyl hydrolase 35 family.</text>
</comment>
<dbReference type="InterPro" id="IPR018954">
    <property type="entry name" value="Betagal_dom2"/>
</dbReference>
<dbReference type="EMBL" id="CAGI01000167">
    <property type="protein sequence ID" value="CCF51822.1"/>
    <property type="molecule type" value="Genomic_DNA"/>
</dbReference>
<dbReference type="GO" id="GO:0004565">
    <property type="term" value="F:beta-galactosidase activity"/>
    <property type="evidence" value="ECO:0007669"/>
    <property type="project" value="UniProtKB-EC"/>
</dbReference>
<keyword evidence="7" id="KW-0326">Glycosidase</keyword>
<dbReference type="Gene3D" id="2.102.20.10">
    <property type="entry name" value="Beta-galactosidase, domain 2"/>
    <property type="match status" value="1"/>
</dbReference>
<dbReference type="SMART" id="SM01029">
    <property type="entry name" value="BetaGal_dom2"/>
    <property type="match status" value="1"/>
</dbReference>
<proteinExistence type="inferred from homology"/>
<name>I2FY29_USTHO</name>
<keyword evidence="6" id="KW-0325">Glycoprotein</keyword>
<dbReference type="PANTHER" id="PTHR23421">
    <property type="entry name" value="BETA-GALACTOSIDASE RELATED"/>
    <property type="match status" value="1"/>
</dbReference>
<dbReference type="SUPFAM" id="SSF51011">
    <property type="entry name" value="Glycosyl hydrolase domain"/>
    <property type="match status" value="1"/>
</dbReference>
<feature type="compositionally biased region" description="Polar residues" evidence="9">
    <location>
        <begin position="798"/>
        <end position="808"/>
    </location>
</feature>
<feature type="chain" id="PRO_5003659014" description="beta-galactosidase" evidence="10">
    <location>
        <begin position="26"/>
        <end position="1140"/>
    </location>
</feature>
<dbReference type="PROSITE" id="PS51257">
    <property type="entry name" value="PROKAR_LIPOPROTEIN"/>
    <property type="match status" value="1"/>
</dbReference>
<dbReference type="STRING" id="1128400.I2FY29"/>
<evidence type="ECO:0000256" key="9">
    <source>
        <dbReference type="SAM" id="MobiDB-lite"/>
    </source>
</evidence>
<dbReference type="FunFam" id="3.20.20.80:FF:000040">
    <property type="entry name" value="Beta-galactosidase A"/>
    <property type="match status" value="1"/>
</dbReference>
<evidence type="ECO:0000256" key="6">
    <source>
        <dbReference type="ARBA" id="ARBA00023180"/>
    </source>
</evidence>
<evidence type="ECO:0000256" key="5">
    <source>
        <dbReference type="ARBA" id="ARBA00022801"/>
    </source>
</evidence>
<dbReference type="OMA" id="LETFWQF"/>
<dbReference type="AlphaFoldDB" id="I2FY29"/>
<dbReference type="InterPro" id="IPR037110">
    <property type="entry name" value="Betagal_dom2_sf"/>
</dbReference>
<evidence type="ECO:0000259" key="11">
    <source>
        <dbReference type="SMART" id="SM01029"/>
    </source>
</evidence>
<feature type="signal peptide" evidence="10">
    <location>
        <begin position="1"/>
        <end position="25"/>
    </location>
</feature>
<dbReference type="SUPFAM" id="SSF51445">
    <property type="entry name" value="(Trans)glycosidases"/>
    <property type="match status" value="1"/>
</dbReference>
<dbReference type="Proteomes" id="UP000006174">
    <property type="component" value="Unassembled WGS sequence"/>
</dbReference>
<feature type="region of interest" description="Disordered" evidence="9">
    <location>
        <begin position="787"/>
        <end position="808"/>
    </location>
</feature>
<feature type="domain" description="Beta-galactosidase" evidence="11">
    <location>
        <begin position="429"/>
        <end position="594"/>
    </location>
</feature>
<keyword evidence="4 10" id="KW-0732">Signal</keyword>
<dbReference type="eggNOG" id="KOG0496">
    <property type="taxonomic scope" value="Eukaryota"/>
</dbReference>
<dbReference type="Pfam" id="PF01301">
    <property type="entry name" value="Glyco_hydro_35"/>
    <property type="match status" value="1"/>
</dbReference>
<dbReference type="PRINTS" id="PR00742">
    <property type="entry name" value="GLHYDRLASE35"/>
</dbReference>
<accession>I2FY29</accession>
<organism evidence="12 13">
    <name type="scientific">Ustilago hordei</name>
    <name type="common">Barley covered smut fungus</name>
    <dbReference type="NCBI Taxonomy" id="120017"/>
    <lineage>
        <taxon>Eukaryota</taxon>
        <taxon>Fungi</taxon>
        <taxon>Dikarya</taxon>
        <taxon>Basidiomycota</taxon>
        <taxon>Ustilaginomycotina</taxon>
        <taxon>Ustilaginomycetes</taxon>
        <taxon>Ustilaginales</taxon>
        <taxon>Ustilaginaceae</taxon>
        <taxon>Ustilago</taxon>
    </lineage>
</organism>
<comment type="catalytic activity">
    <reaction evidence="1">
        <text>Hydrolysis of terminal non-reducing beta-D-galactose residues in beta-D-galactosides.</text>
        <dbReference type="EC" id="3.2.1.23"/>
    </reaction>
</comment>
<dbReference type="Gene3D" id="3.20.20.80">
    <property type="entry name" value="Glycosidases"/>
    <property type="match status" value="1"/>
</dbReference>
<evidence type="ECO:0000256" key="8">
    <source>
        <dbReference type="RuleBase" id="RU003679"/>
    </source>
</evidence>
<keyword evidence="5" id="KW-0378">Hydrolase</keyword>
<protein>
    <recommendedName>
        <fullName evidence="3">beta-galactosidase</fullName>
        <ecNumber evidence="3">3.2.1.23</ecNumber>
    </recommendedName>
</protein>
<evidence type="ECO:0000256" key="10">
    <source>
        <dbReference type="SAM" id="SignalP"/>
    </source>
</evidence>
<evidence type="ECO:0000313" key="12">
    <source>
        <dbReference type="EMBL" id="CCF51822.1"/>
    </source>
</evidence>
<sequence length="1140" mass="128128">MRLTAAALTGCVAAGLACLFHPASANQVPFSPQSSSPHQNATALYHGTDSWRSKKWTLPLASNNSAIVFDKYSLALAGGQQRLFILAAEFHPWRLPVPSLWRDVIQKIKAAGFNTASIYTHWGLIQPTPDPASIDLTGVNDLDFFLTMAKEEGLFVIVRPGPYINAETTVGGMAPWTVNIDAVLRTNDTAWQNAWKPYINAISKVVVKHQLVHNSSQSDRITGGSVILVQADNEYKTGAAERAYMRELVSILKLHGISVPITYNDPSRDSNFVDLVDLYGLDSYPQRFDCSHPSTWVPFRDDYLKYHEETNPDQPFYIPEFQGGSYDPYGGPGYEACGRMTNASFTRVANTALWSQRVTLLSLYMVYGGTNWGGLAEPDVYTSYDYGAAIDEHRQTTGKYTELKRQGYFLSSFMDLAMTEQIVDEPGFNLSQTYDMDTKHKVEANLFRTTVLENPQTKSKFYFIRYDNTTESRSTHFALTIESLGESITVGERRSDSDEELFGTNFLKGRDSHIVPVDQELPGGLLLRFSTVNVYRVATMANVVVISFDYEVGQMIEYSLTMQDGENRFVGMQVFTTSTTRAEVQQVDGEEWELLKSMHSDLDTDPYNVRARVPYRTASNVFSRQVVYKTSGGTYIVIHITSTSFTQRDFAAPARYSDSSPSVSLLRPHKANLANRFFNYSEDSVILIKVDLLRNATYSTTARPLDTLHLWGSLSQDSTAVMMALRSLKYVYWNGKRVEAKPQTPNEWFYVLSLPGPSQAALEWKPPHLSKLDWKWADSIPEGKPDHDDSTWVKANKTHSPNPYTRDSSLDTQGKILFASEYGFHSNYIIWRGHFSTPSELEGIKDLFVKVEGGRSSAFSVWLNGVYLGSAEAGRETSVAGRRFTIPSRVLTEGEEANVVLVLQDHMGIEMEAGELPIGFHGEDRALEAVKLPRGIVAFSFPSLRSNSLAEPQVEWKVQGNFKGENAPDRVRRSLNEGGLHAEVQGWHLPGFDTSSWTSLPFPLHSSKRGRGRRKVVFYRTTFTLNAPGETDIGLNFIFKQRKGRKFRAQLYINGWQMGKYVNNLGPQIKFPVHSGVVDLRGKNEVGVSVWDLQDEGEEEEEGWEWDPRRDLELEVNHVMSGESRDGFVLDAPGWKELRG</sequence>
<dbReference type="GO" id="GO:0005975">
    <property type="term" value="P:carbohydrate metabolic process"/>
    <property type="evidence" value="ECO:0007669"/>
    <property type="project" value="InterPro"/>
</dbReference>
<dbReference type="HOGENOM" id="CLU_005732_2_0_1"/>
<evidence type="ECO:0000256" key="3">
    <source>
        <dbReference type="ARBA" id="ARBA00012756"/>
    </source>
</evidence>
<gene>
    <name evidence="12" type="ORF">UHOR_03846</name>
</gene>
<dbReference type="SUPFAM" id="SSF49785">
    <property type="entry name" value="Galactose-binding domain-like"/>
    <property type="match status" value="2"/>
</dbReference>
<evidence type="ECO:0000256" key="4">
    <source>
        <dbReference type="ARBA" id="ARBA00022729"/>
    </source>
</evidence>
<evidence type="ECO:0000256" key="7">
    <source>
        <dbReference type="ARBA" id="ARBA00023295"/>
    </source>
</evidence>
<dbReference type="EC" id="3.2.1.23" evidence="3"/>
<dbReference type="InterPro" id="IPR031330">
    <property type="entry name" value="Gly_Hdrlase_35_cat"/>
</dbReference>
<dbReference type="Pfam" id="PF13364">
    <property type="entry name" value="BetaGal_ABD2"/>
    <property type="match status" value="2"/>
</dbReference>
<dbReference type="Pfam" id="PF10435">
    <property type="entry name" value="BetaGal_dom2"/>
    <property type="match status" value="1"/>
</dbReference>
<dbReference type="InterPro" id="IPR017853">
    <property type="entry name" value="GH"/>
</dbReference>
<keyword evidence="13" id="KW-1185">Reference proteome</keyword>
<evidence type="ECO:0000256" key="2">
    <source>
        <dbReference type="ARBA" id="ARBA00009809"/>
    </source>
</evidence>
<dbReference type="InterPro" id="IPR001944">
    <property type="entry name" value="Glycoside_Hdrlase_35"/>
</dbReference>
<dbReference type="Gene3D" id="2.60.120.260">
    <property type="entry name" value="Galactose-binding domain-like"/>
    <property type="match status" value="2"/>
</dbReference>
<dbReference type="InterPro" id="IPR025300">
    <property type="entry name" value="BetaGal_jelly_roll_dom"/>
</dbReference>
<evidence type="ECO:0000313" key="13">
    <source>
        <dbReference type="Proteomes" id="UP000006174"/>
    </source>
</evidence>
<comment type="caution">
    <text evidence="12">The sequence shown here is derived from an EMBL/GenBank/DDBJ whole genome shotgun (WGS) entry which is preliminary data.</text>
</comment>
<dbReference type="InterPro" id="IPR008979">
    <property type="entry name" value="Galactose-bd-like_sf"/>
</dbReference>
<reference evidence="12 13" key="1">
    <citation type="journal article" date="2012" name="Plant Cell">
        <title>Genome comparison of barley and maize smut fungi reveals targeted loss of RNA silencing components and species-specific presence of transposable elements.</title>
        <authorList>
            <person name="Laurie J.D."/>
            <person name="Ali S."/>
            <person name="Linning R."/>
            <person name="Mannhaupt G."/>
            <person name="Wong P."/>
            <person name="Gueldener U."/>
            <person name="Muensterkoetter M."/>
            <person name="Moore R."/>
            <person name="Kahmann R."/>
            <person name="Bakkeren G."/>
            <person name="Schirawski J."/>
        </authorList>
    </citation>
    <scope>NUCLEOTIDE SEQUENCE [LARGE SCALE GENOMIC DNA]</scope>
    <source>
        <strain evidence="13">Uh4875-4</strain>
    </source>
</reference>